<dbReference type="AlphaFoldDB" id="A0AAU7VTG6"/>
<proteinExistence type="predicted"/>
<dbReference type="SUPFAM" id="SSF51735">
    <property type="entry name" value="NAD(P)-binding Rossmann-fold domains"/>
    <property type="match status" value="1"/>
</dbReference>
<organism evidence="1">
    <name type="scientific">Microbacterium sp. A8/3-1</name>
    <dbReference type="NCBI Taxonomy" id="3160749"/>
    <lineage>
        <taxon>Bacteria</taxon>
        <taxon>Bacillati</taxon>
        <taxon>Actinomycetota</taxon>
        <taxon>Actinomycetes</taxon>
        <taxon>Micrococcales</taxon>
        <taxon>Microbacteriaceae</taxon>
        <taxon>Microbacterium</taxon>
    </lineage>
</organism>
<dbReference type="RefSeq" id="WP_350350880.1">
    <property type="nucleotide sequence ID" value="NZ_CP158357.1"/>
</dbReference>
<dbReference type="InterPro" id="IPR051783">
    <property type="entry name" value="NAD(P)-dependent_oxidoreduct"/>
</dbReference>
<sequence>MNSSAPLVPPRRTLLVGFGKLGRGLAHRLVADGSEVFALRRSDGDLPEGVTGIRGDLSIPLTEPLPAVDAMVVTLPPPGGVDGYRIALTHLRDALPSVPQRTVFVSSTGVFEATASDHPITEQDEPVPASDRSRGLYDGERAAIELFSAVVVRPSGIYGPGRGFLLRQVREHKPVNHRRRTNRIHEVDLVRALDLLLRMPEPPSLVHAVDQAPAPLGDVVAHIALRLGVDAPPDDPSAEATGLVHDGLLLLSLLGSLEYPTYVEGYDEMIAAEPTP</sequence>
<evidence type="ECO:0008006" key="2">
    <source>
        <dbReference type="Google" id="ProtNLM"/>
    </source>
</evidence>
<gene>
    <name evidence="1" type="ORF">ABS642_15955</name>
</gene>
<dbReference type="PANTHER" id="PTHR48079">
    <property type="entry name" value="PROTEIN YEEZ"/>
    <property type="match status" value="1"/>
</dbReference>
<accession>A0AAU7VTG6</accession>
<dbReference type="InterPro" id="IPR036291">
    <property type="entry name" value="NAD(P)-bd_dom_sf"/>
</dbReference>
<dbReference type="Gene3D" id="3.40.50.720">
    <property type="entry name" value="NAD(P)-binding Rossmann-like Domain"/>
    <property type="match status" value="1"/>
</dbReference>
<reference evidence="1" key="1">
    <citation type="submission" date="2024-06" db="EMBL/GenBank/DDBJ databases">
        <title>Draft genome sequence of Microbacterium sp. strain A8/3-1, isolated from Oxytropis tragacanthoides Fisch. ex DC. Root nodules in the Altai region of Russia.</title>
        <authorList>
            <person name="Sazanova A."/>
            <person name="Guro P."/>
            <person name="Kuznetsova I."/>
            <person name="Belimov A."/>
            <person name="Safronova V."/>
        </authorList>
    </citation>
    <scope>NUCLEOTIDE SEQUENCE</scope>
    <source>
        <strain evidence="1">A8/3-1</strain>
    </source>
</reference>
<dbReference type="GO" id="GO:0005737">
    <property type="term" value="C:cytoplasm"/>
    <property type="evidence" value="ECO:0007669"/>
    <property type="project" value="TreeGrafter"/>
</dbReference>
<evidence type="ECO:0000313" key="1">
    <source>
        <dbReference type="EMBL" id="XBX77392.1"/>
    </source>
</evidence>
<dbReference type="PANTHER" id="PTHR48079:SF6">
    <property type="entry name" value="NAD(P)-BINDING DOMAIN-CONTAINING PROTEIN-RELATED"/>
    <property type="match status" value="1"/>
</dbReference>
<dbReference type="GO" id="GO:0004029">
    <property type="term" value="F:aldehyde dehydrogenase (NAD+) activity"/>
    <property type="evidence" value="ECO:0007669"/>
    <property type="project" value="TreeGrafter"/>
</dbReference>
<dbReference type="EMBL" id="CP158357">
    <property type="protein sequence ID" value="XBX77392.1"/>
    <property type="molecule type" value="Genomic_DNA"/>
</dbReference>
<protein>
    <recommendedName>
        <fullName evidence="2">RmlD-like substrate binding domain-containing protein</fullName>
    </recommendedName>
</protein>
<name>A0AAU7VTG6_9MICO</name>